<keyword evidence="1" id="KW-1133">Transmembrane helix</keyword>
<name>A0ABX2PR95_9RHOB</name>
<feature type="transmembrane region" description="Helical" evidence="1">
    <location>
        <begin position="145"/>
        <end position="165"/>
    </location>
</feature>
<protein>
    <submittedName>
        <fullName evidence="3">CPBP family intramembrane metalloprotease</fullName>
    </submittedName>
</protein>
<feature type="transmembrane region" description="Helical" evidence="1">
    <location>
        <begin position="278"/>
        <end position="298"/>
    </location>
</feature>
<dbReference type="PANTHER" id="PTHR36435:SF1">
    <property type="entry name" value="CAAX AMINO TERMINAL PROTEASE FAMILY PROTEIN"/>
    <property type="match status" value="1"/>
</dbReference>
<dbReference type="EMBL" id="JABXWT010000004">
    <property type="protein sequence ID" value="NVO56270.1"/>
    <property type="molecule type" value="Genomic_DNA"/>
</dbReference>
<feature type="transmembrane region" description="Helical" evidence="1">
    <location>
        <begin position="27"/>
        <end position="51"/>
    </location>
</feature>
<gene>
    <name evidence="3" type="ORF">HW561_10765</name>
</gene>
<keyword evidence="3" id="KW-0482">Metalloprotease</keyword>
<dbReference type="GO" id="GO:0008237">
    <property type="term" value="F:metallopeptidase activity"/>
    <property type="evidence" value="ECO:0007669"/>
    <property type="project" value="UniProtKB-KW"/>
</dbReference>
<keyword evidence="1" id="KW-0472">Membrane</keyword>
<reference evidence="3 4" key="1">
    <citation type="submission" date="2020-06" db="EMBL/GenBank/DDBJ databases">
        <authorList>
            <person name="Cao W.R."/>
        </authorList>
    </citation>
    <scope>NUCLEOTIDE SEQUENCE [LARGE SCALE GENOMIC DNA]</scope>
    <source>
        <strain evidence="3 4">B1Z28</strain>
    </source>
</reference>
<evidence type="ECO:0000313" key="3">
    <source>
        <dbReference type="EMBL" id="NVO56270.1"/>
    </source>
</evidence>
<evidence type="ECO:0000313" key="4">
    <source>
        <dbReference type="Proteomes" id="UP000630805"/>
    </source>
</evidence>
<dbReference type="PANTHER" id="PTHR36435">
    <property type="entry name" value="SLR1288 PROTEIN"/>
    <property type="match status" value="1"/>
</dbReference>
<feature type="transmembrane region" description="Helical" evidence="1">
    <location>
        <begin position="210"/>
        <end position="229"/>
    </location>
</feature>
<dbReference type="InterPro" id="IPR052710">
    <property type="entry name" value="CAAX_protease"/>
</dbReference>
<organism evidence="3 4">
    <name type="scientific">Ruegeria haliotis</name>
    <dbReference type="NCBI Taxonomy" id="2747601"/>
    <lineage>
        <taxon>Bacteria</taxon>
        <taxon>Pseudomonadati</taxon>
        <taxon>Pseudomonadota</taxon>
        <taxon>Alphaproteobacteria</taxon>
        <taxon>Rhodobacterales</taxon>
        <taxon>Roseobacteraceae</taxon>
        <taxon>Ruegeria</taxon>
    </lineage>
</organism>
<dbReference type="Proteomes" id="UP000630805">
    <property type="component" value="Unassembled WGS sequence"/>
</dbReference>
<keyword evidence="4" id="KW-1185">Reference proteome</keyword>
<sequence length="300" mass="32496">MTMPENAPIAYSAHEQLVRTARARPELWRLLVGLVLIGLFITALNLVFIAVVAGLGPNDWAVEFLQGASPLAMLVLLSSFGFVTLGVAVVARQLHNRSLSSILGPYSQGLRQFWQVFRALLILGVLVAALPPYDMGAPLTQNMALSTWLFLLPFSAAAVLIQISSEEVLFRGYIQQSLAARFRSPVIWMGLPSVLFAAGHYAPAAAGDNALLIAAWSCLFGLLASDLTARAGTLGPAIALHFFNNVIALLLISLPGNLSGLALFLLPIDMADTEMLRPWLYVDFAVMLVCWLTARLAIRR</sequence>
<dbReference type="InterPro" id="IPR003675">
    <property type="entry name" value="Rce1/LyrA-like_dom"/>
</dbReference>
<feature type="transmembrane region" description="Helical" evidence="1">
    <location>
        <begin position="186"/>
        <end position="204"/>
    </location>
</feature>
<accession>A0ABX2PR95</accession>
<feature type="transmembrane region" description="Helical" evidence="1">
    <location>
        <begin position="241"/>
        <end position="266"/>
    </location>
</feature>
<keyword evidence="1" id="KW-0812">Transmembrane</keyword>
<feature type="domain" description="CAAX prenyl protease 2/Lysostaphin resistance protein A-like" evidence="2">
    <location>
        <begin position="150"/>
        <end position="247"/>
    </location>
</feature>
<feature type="transmembrane region" description="Helical" evidence="1">
    <location>
        <begin position="112"/>
        <end position="133"/>
    </location>
</feature>
<proteinExistence type="predicted"/>
<feature type="transmembrane region" description="Helical" evidence="1">
    <location>
        <begin position="71"/>
        <end position="91"/>
    </location>
</feature>
<dbReference type="Pfam" id="PF02517">
    <property type="entry name" value="Rce1-like"/>
    <property type="match status" value="1"/>
</dbReference>
<evidence type="ECO:0000256" key="1">
    <source>
        <dbReference type="SAM" id="Phobius"/>
    </source>
</evidence>
<dbReference type="RefSeq" id="WP_176864562.1">
    <property type="nucleotide sequence ID" value="NZ_JABXWT010000004.1"/>
</dbReference>
<keyword evidence="3" id="KW-0378">Hydrolase</keyword>
<keyword evidence="3" id="KW-0645">Protease</keyword>
<evidence type="ECO:0000259" key="2">
    <source>
        <dbReference type="Pfam" id="PF02517"/>
    </source>
</evidence>
<comment type="caution">
    <text evidence="3">The sequence shown here is derived from an EMBL/GenBank/DDBJ whole genome shotgun (WGS) entry which is preliminary data.</text>
</comment>